<organism evidence="1">
    <name type="scientific">Trichophyton rubrum CBS 288.86</name>
    <dbReference type="NCBI Taxonomy" id="1215330"/>
    <lineage>
        <taxon>Eukaryota</taxon>
        <taxon>Fungi</taxon>
        <taxon>Dikarya</taxon>
        <taxon>Ascomycota</taxon>
        <taxon>Pezizomycotina</taxon>
        <taxon>Eurotiomycetes</taxon>
        <taxon>Eurotiomycetidae</taxon>
        <taxon>Onygenales</taxon>
        <taxon>Arthrodermataceae</taxon>
        <taxon>Trichophyton</taxon>
    </lineage>
</organism>
<proteinExistence type="predicted"/>
<reference evidence="1" key="1">
    <citation type="submission" date="2014-02" db="EMBL/GenBank/DDBJ databases">
        <title>The Genome Sequence of Trichophyton rubrum (morphotype fischeri) CBS 288.86.</title>
        <authorList>
            <consortium name="The Broad Institute Genomics Platform"/>
            <person name="Cuomo C.A."/>
            <person name="White T.C."/>
            <person name="Graser Y."/>
            <person name="Martinez-Rossi N."/>
            <person name="Heitman J."/>
            <person name="Young S.K."/>
            <person name="Zeng Q."/>
            <person name="Gargeya S."/>
            <person name="Abouelleil A."/>
            <person name="Alvarado L."/>
            <person name="Chapman S.B."/>
            <person name="Gainer-Dewar J."/>
            <person name="Goldberg J."/>
            <person name="Griggs A."/>
            <person name="Gujja S."/>
            <person name="Hansen M."/>
            <person name="Howarth C."/>
            <person name="Imamovic A."/>
            <person name="Larimer J."/>
            <person name="Martinez D."/>
            <person name="Murphy C."/>
            <person name="Pearson M.D."/>
            <person name="Persinoti G."/>
            <person name="Poon T."/>
            <person name="Priest M."/>
            <person name="Roberts A.D."/>
            <person name="Saif S."/>
            <person name="Shea T.D."/>
            <person name="Sykes S.N."/>
            <person name="Wortman J."/>
            <person name="Nusbaum C."/>
            <person name="Birren B."/>
        </authorList>
    </citation>
    <scope>NUCLEOTIDE SEQUENCE [LARGE SCALE GENOMIC DNA]</scope>
    <source>
        <strain evidence="1">CBS 288.86</strain>
    </source>
</reference>
<dbReference type="Proteomes" id="UP000023758">
    <property type="component" value="Unassembled WGS sequence"/>
</dbReference>
<dbReference type="HOGENOM" id="CLU_2051335_0_0_1"/>
<evidence type="ECO:0000313" key="1">
    <source>
        <dbReference type="EMBL" id="EZF52469.1"/>
    </source>
</evidence>
<sequence length="120" mass="13893">MNVHYNPFISLRIFHKGTVLVTPFDAGDCNRLVVGVDISNFAKRSLTSVFHREHSLVKLYTHMYLGPKLIPRAVRTLACLPSYLTVRTRSYGMVQCLHRQRRRRAMIGDTTWVAKQKPYC</sequence>
<dbReference type="EMBL" id="KK207848">
    <property type="protein sequence ID" value="EZF52469.1"/>
    <property type="molecule type" value="Genomic_DNA"/>
</dbReference>
<protein>
    <submittedName>
        <fullName evidence="1">Uncharacterized protein</fullName>
    </submittedName>
</protein>
<accession>A0A022W2E3</accession>
<dbReference type="AlphaFoldDB" id="A0A022W2E3"/>
<gene>
    <name evidence="1" type="ORF">H103_04433</name>
</gene>
<name>A0A022W2E3_TRIRU</name>